<gene>
    <name evidence="1" type="ORF">SANT12839_004250</name>
</gene>
<proteinExistence type="predicted"/>
<evidence type="ECO:0008006" key="3">
    <source>
        <dbReference type="Google" id="ProtNLM"/>
    </source>
</evidence>
<organism evidence="1 2">
    <name type="scientific">Streptomyces antimycoticus</name>
    <dbReference type="NCBI Taxonomy" id="68175"/>
    <lineage>
        <taxon>Bacteria</taxon>
        <taxon>Bacillati</taxon>
        <taxon>Actinomycetota</taxon>
        <taxon>Actinomycetes</taxon>
        <taxon>Kitasatosporales</taxon>
        <taxon>Streptomycetaceae</taxon>
        <taxon>Streptomyces</taxon>
        <taxon>Streptomyces violaceusniger group</taxon>
    </lineage>
</organism>
<evidence type="ECO:0000313" key="2">
    <source>
        <dbReference type="Proteomes" id="UP000299290"/>
    </source>
</evidence>
<keyword evidence="2" id="KW-1185">Reference proteome</keyword>
<sequence>MPLLCTHLAGRGKRRSMGQRDVIALIDRVHQLVEAPIVLARDRLNNHVFRAIRKLIVERPWLTVFRPPFAAAGCIPGCVCRDLGAVDGQPFPQVDREEERLVAADPAEALRHKVIQQFQQCGLQNATGSVLDRVSHSRGR</sequence>
<dbReference type="AlphaFoldDB" id="A0A4D4K0T2"/>
<dbReference type="Proteomes" id="UP000299290">
    <property type="component" value="Unassembled WGS sequence"/>
</dbReference>
<protein>
    <recommendedName>
        <fullName evidence="3">Tc1-like transposase DDE domain-containing protein</fullName>
    </recommendedName>
</protein>
<evidence type="ECO:0000313" key="1">
    <source>
        <dbReference type="EMBL" id="GDY39543.1"/>
    </source>
</evidence>
<accession>A0A4D4K0T2</accession>
<comment type="caution">
    <text evidence="1">The sequence shown here is derived from an EMBL/GenBank/DDBJ whole genome shotgun (WGS) entry which is preliminary data.</text>
</comment>
<dbReference type="EMBL" id="BJHV01000001">
    <property type="protein sequence ID" value="GDY39543.1"/>
    <property type="molecule type" value="Genomic_DNA"/>
</dbReference>
<name>A0A4D4K0T2_9ACTN</name>
<reference evidence="1 2" key="1">
    <citation type="journal article" date="2020" name="Int. J. Syst. Evol. Microbiol.">
        <title>Reclassification of Streptomyces castelarensis and Streptomyces sporoclivatus as later heterotypic synonyms of Streptomyces antimycoticus.</title>
        <authorList>
            <person name="Komaki H."/>
            <person name="Tamura T."/>
        </authorList>
    </citation>
    <scope>NUCLEOTIDE SEQUENCE [LARGE SCALE GENOMIC DNA]</scope>
    <source>
        <strain evidence="1 2">NBRC 12839</strain>
    </source>
</reference>